<evidence type="ECO:0000256" key="3">
    <source>
        <dbReference type="ARBA" id="ARBA00023163"/>
    </source>
</evidence>
<dbReference type="EMBL" id="JBHTKL010000001">
    <property type="protein sequence ID" value="MFD1019017.1"/>
    <property type="molecule type" value="Genomic_DNA"/>
</dbReference>
<dbReference type="SUPFAM" id="SSF48008">
    <property type="entry name" value="GntR ligand-binding domain-like"/>
    <property type="match status" value="1"/>
</dbReference>
<dbReference type="PANTHER" id="PTHR43537:SF54">
    <property type="entry name" value="TRANSCRIPTIONAL REGULATOR, GNTR FAMILY"/>
    <property type="match status" value="1"/>
</dbReference>
<dbReference type="RefSeq" id="WP_386058025.1">
    <property type="nucleotide sequence ID" value="NZ_JBHTKL010000001.1"/>
</dbReference>
<dbReference type="SMART" id="SM00345">
    <property type="entry name" value="HTH_GNTR"/>
    <property type="match status" value="1"/>
</dbReference>
<evidence type="ECO:0000259" key="4">
    <source>
        <dbReference type="PROSITE" id="PS50949"/>
    </source>
</evidence>
<dbReference type="Gene3D" id="1.10.10.10">
    <property type="entry name" value="Winged helix-like DNA-binding domain superfamily/Winged helix DNA-binding domain"/>
    <property type="match status" value="1"/>
</dbReference>
<keyword evidence="3" id="KW-0804">Transcription</keyword>
<dbReference type="InterPro" id="IPR008920">
    <property type="entry name" value="TF_FadR/GntR_C"/>
</dbReference>
<dbReference type="InterPro" id="IPR000524">
    <property type="entry name" value="Tscrpt_reg_HTH_GntR"/>
</dbReference>
<dbReference type="PRINTS" id="PR00035">
    <property type="entry name" value="HTHGNTR"/>
</dbReference>
<evidence type="ECO:0000256" key="1">
    <source>
        <dbReference type="ARBA" id="ARBA00023015"/>
    </source>
</evidence>
<dbReference type="Proteomes" id="UP001596990">
    <property type="component" value="Unassembled WGS sequence"/>
</dbReference>
<dbReference type="PROSITE" id="PS50949">
    <property type="entry name" value="HTH_GNTR"/>
    <property type="match status" value="1"/>
</dbReference>
<comment type="caution">
    <text evidence="5">The sequence shown here is derived from an EMBL/GenBank/DDBJ whole genome shotgun (WGS) entry which is preliminary data.</text>
</comment>
<dbReference type="SUPFAM" id="SSF46785">
    <property type="entry name" value="Winged helix' DNA-binding domain"/>
    <property type="match status" value="1"/>
</dbReference>
<evidence type="ECO:0000313" key="5">
    <source>
        <dbReference type="EMBL" id="MFD1019017.1"/>
    </source>
</evidence>
<dbReference type="Pfam" id="PF00392">
    <property type="entry name" value="GntR"/>
    <property type="match status" value="1"/>
</dbReference>
<dbReference type="InterPro" id="IPR036390">
    <property type="entry name" value="WH_DNA-bd_sf"/>
</dbReference>
<dbReference type="CDD" id="cd07377">
    <property type="entry name" value="WHTH_GntR"/>
    <property type="match status" value="1"/>
</dbReference>
<proteinExistence type="predicted"/>
<name>A0ABW3L0X2_9BACI</name>
<evidence type="ECO:0000313" key="6">
    <source>
        <dbReference type="Proteomes" id="UP001596990"/>
    </source>
</evidence>
<keyword evidence="6" id="KW-1185">Reference proteome</keyword>
<accession>A0ABW3L0X2</accession>
<dbReference type="PANTHER" id="PTHR43537">
    <property type="entry name" value="TRANSCRIPTIONAL REGULATOR, GNTR FAMILY"/>
    <property type="match status" value="1"/>
</dbReference>
<evidence type="ECO:0000256" key="2">
    <source>
        <dbReference type="ARBA" id="ARBA00023125"/>
    </source>
</evidence>
<dbReference type="Gene3D" id="1.20.120.530">
    <property type="entry name" value="GntR ligand-binding domain-like"/>
    <property type="match status" value="1"/>
</dbReference>
<dbReference type="InterPro" id="IPR036388">
    <property type="entry name" value="WH-like_DNA-bd_sf"/>
</dbReference>
<feature type="domain" description="HTH gntR-type" evidence="4">
    <location>
        <begin position="7"/>
        <end position="75"/>
    </location>
</feature>
<organism evidence="5 6">
    <name type="scientific">Thalassobacillus hwangdonensis</name>
    <dbReference type="NCBI Taxonomy" id="546108"/>
    <lineage>
        <taxon>Bacteria</taxon>
        <taxon>Bacillati</taxon>
        <taxon>Bacillota</taxon>
        <taxon>Bacilli</taxon>
        <taxon>Bacillales</taxon>
        <taxon>Bacillaceae</taxon>
        <taxon>Thalassobacillus</taxon>
    </lineage>
</organism>
<sequence>MTVPQKSKVYEEVLQQIKHYIEKHKLRPGDKLPSERDLSEQLNVGRSSIREAFRALELLGLIETRRGEGTFMRSYRPYHMVELLSTFILHEARTKCELYAAKIMLEVEVVQVAAKHITTDQLAVLQDMIEAFDESIHYDLFQYLFNIIDNDLLHKMWQLIDGFANTIHQFTFDQAFYEKLLEALKNDECENVRELYRLKG</sequence>
<keyword evidence="2" id="KW-0238">DNA-binding</keyword>
<gene>
    <name evidence="5" type="ORF">ACFQ2J_07375</name>
</gene>
<protein>
    <submittedName>
        <fullName evidence="5">FadR/GntR family transcriptional regulator</fullName>
    </submittedName>
</protein>
<reference evidence="6" key="1">
    <citation type="journal article" date="2019" name="Int. J. Syst. Evol. Microbiol.">
        <title>The Global Catalogue of Microorganisms (GCM) 10K type strain sequencing project: providing services to taxonomists for standard genome sequencing and annotation.</title>
        <authorList>
            <consortium name="The Broad Institute Genomics Platform"/>
            <consortium name="The Broad Institute Genome Sequencing Center for Infectious Disease"/>
            <person name="Wu L."/>
            <person name="Ma J."/>
        </authorList>
    </citation>
    <scope>NUCLEOTIDE SEQUENCE [LARGE SCALE GENOMIC DNA]</scope>
    <source>
        <strain evidence="6">CCUG 56607</strain>
    </source>
</reference>
<keyword evidence="1" id="KW-0805">Transcription regulation</keyword>